<sequence>MTLDATDLRILQLLQENAQLTIKEISKQINLSMTPTHDRIKRLEQEEIIEKYVTILNKKKLGNPLVVYCSITLDKQQKNHFEEFEEAIKQFPEVIECSVVSGSYDYLVKIIAKNMEAYNEFYQKKLSALQSVAHISSSFVMSEVKNTTVLPIGNLKI</sequence>
<dbReference type="Proteomes" id="UP000524404">
    <property type="component" value="Unassembled WGS sequence"/>
</dbReference>
<dbReference type="RefSeq" id="WP_184132902.1">
    <property type="nucleotide sequence ID" value="NZ_JACHKT010000009.1"/>
</dbReference>
<dbReference type="Pfam" id="PF01037">
    <property type="entry name" value="AsnC_trans_reg"/>
    <property type="match status" value="1"/>
</dbReference>
<dbReference type="InterPro" id="IPR011991">
    <property type="entry name" value="ArsR-like_HTH"/>
</dbReference>
<dbReference type="Gene3D" id="3.30.70.920">
    <property type="match status" value="1"/>
</dbReference>
<dbReference type="PANTHER" id="PTHR30154:SF34">
    <property type="entry name" value="TRANSCRIPTIONAL REGULATOR AZLB"/>
    <property type="match status" value="1"/>
</dbReference>
<dbReference type="InterPro" id="IPR036390">
    <property type="entry name" value="WH_DNA-bd_sf"/>
</dbReference>
<dbReference type="InterPro" id="IPR019887">
    <property type="entry name" value="Tscrpt_reg_AsnC/Lrp_C"/>
</dbReference>
<dbReference type="InterPro" id="IPR019888">
    <property type="entry name" value="Tscrpt_reg_AsnC-like"/>
</dbReference>
<dbReference type="GO" id="GO:0043200">
    <property type="term" value="P:response to amino acid"/>
    <property type="evidence" value="ECO:0007669"/>
    <property type="project" value="TreeGrafter"/>
</dbReference>
<proteinExistence type="predicted"/>
<feature type="domain" description="HTH asnC-type" evidence="4">
    <location>
        <begin position="3"/>
        <end position="64"/>
    </location>
</feature>
<evidence type="ECO:0000313" key="5">
    <source>
        <dbReference type="EMBL" id="MBB6002932.1"/>
    </source>
</evidence>
<protein>
    <submittedName>
        <fullName evidence="5">Lrp/AsnC family transcriptional regulator</fullName>
    </submittedName>
</protein>
<evidence type="ECO:0000256" key="3">
    <source>
        <dbReference type="ARBA" id="ARBA00023163"/>
    </source>
</evidence>
<dbReference type="CDD" id="cd00090">
    <property type="entry name" value="HTH_ARSR"/>
    <property type="match status" value="1"/>
</dbReference>
<dbReference type="PROSITE" id="PS50956">
    <property type="entry name" value="HTH_ASNC_2"/>
    <property type="match status" value="1"/>
</dbReference>
<dbReference type="InterPro" id="IPR036388">
    <property type="entry name" value="WH-like_DNA-bd_sf"/>
</dbReference>
<name>A0A841EHQ2_9BACT</name>
<dbReference type="AlphaFoldDB" id="A0A841EHQ2"/>
<keyword evidence="1" id="KW-0805">Transcription regulation</keyword>
<dbReference type="PRINTS" id="PR00033">
    <property type="entry name" value="HTHASNC"/>
</dbReference>
<accession>A0A841EHQ2</accession>
<organism evidence="5 6">
    <name type="scientific">Arcicella rosea</name>
    <dbReference type="NCBI Taxonomy" id="502909"/>
    <lineage>
        <taxon>Bacteria</taxon>
        <taxon>Pseudomonadati</taxon>
        <taxon>Bacteroidota</taxon>
        <taxon>Cytophagia</taxon>
        <taxon>Cytophagales</taxon>
        <taxon>Flectobacillaceae</taxon>
        <taxon>Arcicella</taxon>
    </lineage>
</organism>
<dbReference type="SUPFAM" id="SSF46785">
    <property type="entry name" value="Winged helix' DNA-binding domain"/>
    <property type="match status" value="1"/>
</dbReference>
<dbReference type="EMBL" id="JACHKT010000009">
    <property type="protein sequence ID" value="MBB6002932.1"/>
    <property type="molecule type" value="Genomic_DNA"/>
</dbReference>
<dbReference type="Gene3D" id="1.10.10.10">
    <property type="entry name" value="Winged helix-like DNA-binding domain superfamily/Winged helix DNA-binding domain"/>
    <property type="match status" value="1"/>
</dbReference>
<keyword evidence="2" id="KW-0238">DNA-binding</keyword>
<evidence type="ECO:0000313" key="6">
    <source>
        <dbReference type="Proteomes" id="UP000524404"/>
    </source>
</evidence>
<dbReference type="SUPFAM" id="SSF54909">
    <property type="entry name" value="Dimeric alpha+beta barrel"/>
    <property type="match status" value="1"/>
</dbReference>
<dbReference type="InterPro" id="IPR011008">
    <property type="entry name" value="Dimeric_a/b-barrel"/>
</dbReference>
<keyword evidence="3" id="KW-0804">Transcription</keyword>
<dbReference type="Pfam" id="PF13412">
    <property type="entry name" value="HTH_24"/>
    <property type="match status" value="1"/>
</dbReference>
<evidence type="ECO:0000256" key="1">
    <source>
        <dbReference type="ARBA" id="ARBA00023015"/>
    </source>
</evidence>
<keyword evidence="6" id="KW-1185">Reference proteome</keyword>
<dbReference type="GO" id="GO:0006355">
    <property type="term" value="P:regulation of DNA-templated transcription"/>
    <property type="evidence" value="ECO:0007669"/>
    <property type="project" value="UniProtKB-ARBA"/>
</dbReference>
<evidence type="ECO:0000259" key="4">
    <source>
        <dbReference type="PROSITE" id="PS50956"/>
    </source>
</evidence>
<reference evidence="5 6" key="1">
    <citation type="submission" date="2020-08" db="EMBL/GenBank/DDBJ databases">
        <title>Functional genomics of gut bacteria from endangered species of beetles.</title>
        <authorList>
            <person name="Carlos-Shanley C."/>
        </authorList>
    </citation>
    <scope>NUCLEOTIDE SEQUENCE [LARGE SCALE GENOMIC DNA]</scope>
    <source>
        <strain evidence="5 6">S00070</strain>
    </source>
</reference>
<gene>
    <name evidence="5" type="ORF">HNP25_001584</name>
</gene>
<dbReference type="GO" id="GO:0043565">
    <property type="term" value="F:sequence-specific DNA binding"/>
    <property type="evidence" value="ECO:0007669"/>
    <property type="project" value="InterPro"/>
</dbReference>
<dbReference type="SMART" id="SM00344">
    <property type="entry name" value="HTH_ASNC"/>
    <property type="match status" value="1"/>
</dbReference>
<dbReference type="GO" id="GO:0005829">
    <property type="term" value="C:cytosol"/>
    <property type="evidence" value="ECO:0007669"/>
    <property type="project" value="TreeGrafter"/>
</dbReference>
<comment type="caution">
    <text evidence="5">The sequence shown here is derived from an EMBL/GenBank/DDBJ whole genome shotgun (WGS) entry which is preliminary data.</text>
</comment>
<evidence type="ECO:0000256" key="2">
    <source>
        <dbReference type="ARBA" id="ARBA00023125"/>
    </source>
</evidence>
<dbReference type="PANTHER" id="PTHR30154">
    <property type="entry name" value="LEUCINE-RESPONSIVE REGULATORY PROTEIN"/>
    <property type="match status" value="1"/>
</dbReference>
<dbReference type="InterPro" id="IPR000485">
    <property type="entry name" value="AsnC-type_HTH_dom"/>
</dbReference>